<feature type="region of interest" description="Disordered" evidence="1">
    <location>
        <begin position="438"/>
        <end position="509"/>
    </location>
</feature>
<dbReference type="SUPFAM" id="SSF49879">
    <property type="entry name" value="SMAD/FHA domain"/>
    <property type="match status" value="1"/>
</dbReference>
<feature type="compositionally biased region" description="Low complexity" evidence="1">
    <location>
        <begin position="115"/>
        <end position="158"/>
    </location>
</feature>
<dbReference type="CDD" id="cd00060">
    <property type="entry name" value="FHA"/>
    <property type="match status" value="1"/>
</dbReference>
<evidence type="ECO:0008006" key="5">
    <source>
        <dbReference type="Google" id="ProtNLM"/>
    </source>
</evidence>
<reference evidence="3 4" key="1">
    <citation type="submission" date="2017-08" db="EMBL/GenBank/DDBJ databases">
        <title>Infants hospitalized years apart are colonized by the same room-sourced microbial strains.</title>
        <authorList>
            <person name="Brooks B."/>
            <person name="Olm M.R."/>
            <person name="Firek B.A."/>
            <person name="Baker R."/>
            <person name="Thomas B.C."/>
            <person name="Morowitz M.J."/>
            <person name="Banfield J.F."/>
        </authorList>
    </citation>
    <scope>NUCLEOTIDE SEQUENCE [LARGE SCALE GENOMIC DNA]</scope>
    <source>
        <strain evidence="3">S2_003_000_R2_14</strain>
    </source>
</reference>
<feature type="transmembrane region" description="Helical" evidence="2">
    <location>
        <begin position="357"/>
        <end position="381"/>
    </location>
</feature>
<gene>
    <name evidence="3" type="ORF">DI536_01320</name>
</gene>
<comment type="caution">
    <text evidence="3">The sequence shown here is derived from an EMBL/GenBank/DDBJ whole genome shotgun (WGS) entry which is preliminary data.</text>
</comment>
<keyword evidence="2" id="KW-1133">Transmembrane helix</keyword>
<feature type="region of interest" description="Disordered" evidence="1">
    <location>
        <begin position="96"/>
        <end position="159"/>
    </location>
</feature>
<name>A0A2W5VAS6_9BACT</name>
<organism evidence="3 4">
    <name type="scientific">Archangium gephyra</name>
    <dbReference type="NCBI Taxonomy" id="48"/>
    <lineage>
        <taxon>Bacteria</taxon>
        <taxon>Pseudomonadati</taxon>
        <taxon>Myxococcota</taxon>
        <taxon>Myxococcia</taxon>
        <taxon>Myxococcales</taxon>
        <taxon>Cystobacterineae</taxon>
        <taxon>Archangiaceae</taxon>
        <taxon>Archangium</taxon>
    </lineage>
</organism>
<feature type="region of interest" description="Disordered" evidence="1">
    <location>
        <begin position="388"/>
        <end position="413"/>
    </location>
</feature>
<sequence>MAQITIRDLATNEDIVIPPEGYIFGRVGGDADIQLEDNTISRRQGRVSLKGGMWLFETLAVPQGSRPPRPVQLQDGSTFAIGAAEFEVVQVELDQEEEEEFDAGAQTIAPGKGTAKPVAARKAPPAPSNAKTAAAAPAPKKPAQSASRAVANAAAGAPADDEPFRFDPKALMAGAAKGVAYYMVNVPKLLVNPIGTVKKTIEEQPNEPLGQMGLVGYALPALLATGFLSSWAAFLAALIGPGHTFQLMLLIPVVPAISGVIGAIITGFVFHPVMKWIINFLKGESDARSRSNYFLQLMTVNIVLAVPSALGVILAALPVPFIGLLGPLLSVVATLAALYVYYQWFNFFKVVDWFKKVLLVLGALAVLGAAWGFISGLLATIRGLGSGGSTPSAEVADVGDAPETDLGEMPTDPDELKAWTAKRQAALMAKAQADQKKAMDAVKAAQDNANAAAKDAEDDAKEDTRAAPPPEKVEKTEKPNVVASPEPTREPVKETPPTPKEDVKAAPVAASSAYGTFARRRDAVEKTFEADPTLLQKSAELQSLYAEYLDEAYELDKKYGKETQKKPERRLLNQRLRDAELYQKTGKTVDQLAGKLGIK</sequence>
<dbReference type="EMBL" id="QFQP01000001">
    <property type="protein sequence ID" value="PZR18548.1"/>
    <property type="molecule type" value="Genomic_DNA"/>
</dbReference>
<keyword evidence="2" id="KW-0812">Transmembrane</keyword>
<feature type="transmembrane region" description="Helical" evidence="2">
    <location>
        <begin position="293"/>
        <end position="315"/>
    </location>
</feature>
<evidence type="ECO:0000313" key="3">
    <source>
        <dbReference type="EMBL" id="PZR18548.1"/>
    </source>
</evidence>
<evidence type="ECO:0000313" key="4">
    <source>
        <dbReference type="Proteomes" id="UP000249061"/>
    </source>
</evidence>
<evidence type="ECO:0000256" key="1">
    <source>
        <dbReference type="SAM" id="MobiDB-lite"/>
    </source>
</evidence>
<proteinExistence type="predicted"/>
<dbReference type="InterPro" id="IPR008984">
    <property type="entry name" value="SMAD_FHA_dom_sf"/>
</dbReference>
<dbReference type="Proteomes" id="UP000249061">
    <property type="component" value="Unassembled WGS sequence"/>
</dbReference>
<evidence type="ECO:0000256" key="2">
    <source>
        <dbReference type="SAM" id="Phobius"/>
    </source>
</evidence>
<dbReference type="AlphaFoldDB" id="A0A2W5VAS6"/>
<dbReference type="Gene3D" id="2.60.200.20">
    <property type="match status" value="1"/>
</dbReference>
<feature type="transmembrane region" description="Helical" evidence="2">
    <location>
        <begin position="214"/>
        <end position="239"/>
    </location>
</feature>
<feature type="transmembrane region" description="Helical" evidence="2">
    <location>
        <begin position="321"/>
        <end position="345"/>
    </location>
</feature>
<feature type="transmembrane region" description="Helical" evidence="2">
    <location>
        <begin position="245"/>
        <end position="273"/>
    </location>
</feature>
<accession>A0A2W5VAS6</accession>
<keyword evidence="2" id="KW-0472">Membrane</keyword>
<feature type="compositionally biased region" description="Basic and acidic residues" evidence="1">
    <location>
        <begin position="487"/>
        <end position="504"/>
    </location>
</feature>
<protein>
    <recommendedName>
        <fullName evidence="5">FHA domain-containing protein</fullName>
    </recommendedName>
</protein>
<feature type="compositionally biased region" description="Low complexity" evidence="1">
    <location>
        <begin position="441"/>
        <end position="453"/>
    </location>
</feature>